<feature type="binding site" evidence="7">
    <location>
        <position position="58"/>
    </location>
    <ligand>
        <name>Zn(2+)</name>
        <dbReference type="ChEBI" id="CHEBI:29105"/>
        <label>2</label>
    </ligand>
</feature>
<evidence type="ECO:0000256" key="5">
    <source>
        <dbReference type="ARBA" id="ARBA00022801"/>
    </source>
</evidence>
<evidence type="ECO:0000256" key="6">
    <source>
        <dbReference type="ARBA" id="ARBA00022833"/>
    </source>
</evidence>
<dbReference type="CDD" id="cd07723">
    <property type="entry name" value="hydroxyacylglutathione_hydrolase_MBL-fold"/>
    <property type="match status" value="1"/>
</dbReference>
<feature type="binding site" evidence="7">
    <location>
        <position position="125"/>
    </location>
    <ligand>
        <name>Zn(2+)</name>
        <dbReference type="ChEBI" id="CHEBI:29105"/>
        <label>2</label>
    </ligand>
</feature>
<dbReference type="OrthoDB" id="9802248at2"/>
<feature type="binding site" evidence="7">
    <location>
        <position position="108"/>
    </location>
    <ligand>
        <name>Zn(2+)</name>
        <dbReference type="ChEBI" id="CHEBI:29105"/>
        <label>1</label>
    </ligand>
</feature>
<name>A0A4U0PYH2_9NEIS</name>
<dbReference type="Pfam" id="PF16123">
    <property type="entry name" value="HAGH_C"/>
    <property type="match status" value="1"/>
</dbReference>
<dbReference type="EC" id="3.1.2.6" evidence="7"/>
<dbReference type="SMART" id="SM00849">
    <property type="entry name" value="Lactamase_B"/>
    <property type="match status" value="1"/>
</dbReference>
<dbReference type="SUPFAM" id="SSF56281">
    <property type="entry name" value="Metallo-hydrolase/oxidoreductase"/>
    <property type="match status" value="1"/>
</dbReference>
<dbReference type="Gene3D" id="3.60.15.10">
    <property type="entry name" value="Ribonuclease Z/Hydroxyacylglutathione hydrolase-like"/>
    <property type="match status" value="1"/>
</dbReference>
<keyword evidence="10" id="KW-1185">Reference proteome</keyword>
<evidence type="ECO:0000256" key="7">
    <source>
        <dbReference type="HAMAP-Rule" id="MF_01374"/>
    </source>
</evidence>
<dbReference type="RefSeq" id="WP_136773436.1">
    <property type="nucleotide sequence ID" value="NZ_CP156074.1"/>
</dbReference>
<comment type="function">
    <text evidence="7">Thiolesterase that catalyzes the hydrolysis of S-D-lactoyl-glutathione to form glutathione and D-lactic acid.</text>
</comment>
<protein>
    <recommendedName>
        <fullName evidence="7">Hydroxyacylglutathione hydrolase</fullName>
        <ecNumber evidence="7">3.1.2.6</ecNumber>
    </recommendedName>
    <alternativeName>
        <fullName evidence="7">Glyoxalase II</fullName>
        <shortName evidence="7">Glx II</shortName>
    </alternativeName>
</protein>
<evidence type="ECO:0000256" key="1">
    <source>
        <dbReference type="ARBA" id="ARBA00001623"/>
    </source>
</evidence>
<comment type="catalytic activity">
    <reaction evidence="1 7">
        <text>an S-(2-hydroxyacyl)glutathione + H2O = a 2-hydroxy carboxylate + glutathione + H(+)</text>
        <dbReference type="Rhea" id="RHEA:21864"/>
        <dbReference type="ChEBI" id="CHEBI:15377"/>
        <dbReference type="ChEBI" id="CHEBI:15378"/>
        <dbReference type="ChEBI" id="CHEBI:57925"/>
        <dbReference type="ChEBI" id="CHEBI:58896"/>
        <dbReference type="ChEBI" id="CHEBI:71261"/>
        <dbReference type="EC" id="3.1.2.6"/>
    </reaction>
</comment>
<comment type="caution">
    <text evidence="9">The sequence shown here is derived from an EMBL/GenBank/DDBJ whole genome shotgun (WGS) entry which is preliminary data.</text>
</comment>
<dbReference type="GO" id="GO:0046872">
    <property type="term" value="F:metal ion binding"/>
    <property type="evidence" value="ECO:0007669"/>
    <property type="project" value="UniProtKB-KW"/>
</dbReference>
<accession>A0A4U0PYH2</accession>
<keyword evidence="6 7" id="KW-0862">Zinc</keyword>
<evidence type="ECO:0000313" key="9">
    <source>
        <dbReference type="EMBL" id="TJZ73320.1"/>
    </source>
</evidence>
<feature type="binding site" evidence="7">
    <location>
        <position position="57"/>
    </location>
    <ligand>
        <name>Zn(2+)</name>
        <dbReference type="ChEBI" id="CHEBI:29105"/>
        <label>2</label>
    </ligand>
</feature>
<comment type="subunit">
    <text evidence="7">Monomer.</text>
</comment>
<dbReference type="InterPro" id="IPR050110">
    <property type="entry name" value="Glyoxalase_II_hydrolase"/>
</dbReference>
<feature type="binding site" evidence="7">
    <location>
        <position position="53"/>
    </location>
    <ligand>
        <name>Zn(2+)</name>
        <dbReference type="ChEBI" id="CHEBI:29105"/>
        <label>1</label>
    </ligand>
</feature>
<dbReference type="UniPathway" id="UPA00619">
    <property type="reaction ID" value="UER00676"/>
</dbReference>
<dbReference type="InterPro" id="IPR017782">
    <property type="entry name" value="Hydroxyacylglutathione_Hdrlase"/>
</dbReference>
<feature type="binding site" evidence="7">
    <location>
        <position position="125"/>
    </location>
    <ligand>
        <name>Zn(2+)</name>
        <dbReference type="ChEBI" id="CHEBI:29105"/>
        <label>1</label>
    </ligand>
</feature>
<feature type="binding site" evidence="7">
    <location>
        <position position="163"/>
    </location>
    <ligand>
        <name>Zn(2+)</name>
        <dbReference type="ChEBI" id="CHEBI:29105"/>
        <label>2</label>
    </ligand>
</feature>
<dbReference type="InterPro" id="IPR035680">
    <property type="entry name" value="Clx_II_MBL"/>
</dbReference>
<keyword evidence="4 7" id="KW-0479">Metal-binding</keyword>
<reference evidence="9 10" key="1">
    <citation type="submission" date="2019-04" db="EMBL/GenBank/DDBJ databases">
        <title>Chitiniphilus eburnea sp. nov., a novel chitinolytic bacterium isolated from aquaculture sludge.</title>
        <authorList>
            <person name="Sheng M."/>
        </authorList>
    </citation>
    <scope>NUCLEOTIDE SEQUENCE [LARGE SCALE GENOMIC DNA]</scope>
    <source>
        <strain evidence="9 10">HX-2-15</strain>
    </source>
</reference>
<dbReference type="PANTHER" id="PTHR43705:SF1">
    <property type="entry name" value="HYDROXYACYLGLUTATHIONE HYDROLASE GLOB"/>
    <property type="match status" value="1"/>
</dbReference>
<dbReference type="AlphaFoldDB" id="A0A4U0PYH2"/>
<dbReference type="Proteomes" id="UP000310016">
    <property type="component" value="Unassembled WGS sequence"/>
</dbReference>
<organism evidence="9 10">
    <name type="scientific">Chitiniphilus eburneus</name>
    <dbReference type="NCBI Taxonomy" id="2571148"/>
    <lineage>
        <taxon>Bacteria</taxon>
        <taxon>Pseudomonadati</taxon>
        <taxon>Pseudomonadota</taxon>
        <taxon>Betaproteobacteria</taxon>
        <taxon>Neisseriales</taxon>
        <taxon>Chitinibacteraceae</taxon>
        <taxon>Chitiniphilus</taxon>
    </lineage>
</organism>
<feature type="binding site" evidence="7">
    <location>
        <position position="55"/>
    </location>
    <ligand>
        <name>Zn(2+)</name>
        <dbReference type="ChEBI" id="CHEBI:29105"/>
        <label>1</label>
    </ligand>
</feature>
<dbReference type="PANTHER" id="PTHR43705">
    <property type="entry name" value="HYDROXYACYLGLUTATHIONE HYDROLASE"/>
    <property type="match status" value="1"/>
</dbReference>
<dbReference type="InterPro" id="IPR032282">
    <property type="entry name" value="HAGH_C"/>
</dbReference>
<keyword evidence="5 7" id="KW-0378">Hydrolase</keyword>
<dbReference type="PIRSF" id="PIRSF005457">
    <property type="entry name" value="Glx"/>
    <property type="match status" value="1"/>
</dbReference>
<dbReference type="HAMAP" id="MF_01374">
    <property type="entry name" value="Glyoxalase_2"/>
    <property type="match status" value="1"/>
</dbReference>
<evidence type="ECO:0000256" key="2">
    <source>
        <dbReference type="ARBA" id="ARBA00004963"/>
    </source>
</evidence>
<evidence type="ECO:0000256" key="3">
    <source>
        <dbReference type="ARBA" id="ARBA00006759"/>
    </source>
</evidence>
<comment type="pathway">
    <text evidence="2 7">Secondary metabolite metabolism; methylglyoxal degradation; (R)-lactate from methylglyoxal: step 2/2.</text>
</comment>
<dbReference type="GO" id="GO:0004416">
    <property type="term" value="F:hydroxyacylglutathione hydrolase activity"/>
    <property type="evidence" value="ECO:0007669"/>
    <property type="project" value="UniProtKB-UniRule"/>
</dbReference>
<gene>
    <name evidence="7 9" type="primary">gloB</name>
    <name evidence="9" type="ORF">FAZ21_10690</name>
</gene>
<proteinExistence type="inferred from homology"/>
<dbReference type="InterPro" id="IPR001279">
    <property type="entry name" value="Metallo-B-lactamas"/>
</dbReference>
<comment type="similarity">
    <text evidence="3 7">Belongs to the metallo-beta-lactamase superfamily. Glyoxalase II family.</text>
</comment>
<dbReference type="GO" id="GO:0019243">
    <property type="term" value="P:methylglyoxal catabolic process to D-lactate via S-lactoyl-glutathione"/>
    <property type="evidence" value="ECO:0007669"/>
    <property type="project" value="UniProtKB-UniRule"/>
</dbReference>
<dbReference type="EMBL" id="SUMF01000010">
    <property type="protein sequence ID" value="TJZ73320.1"/>
    <property type="molecule type" value="Genomic_DNA"/>
</dbReference>
<feature type="domain" description="Metallo-beta-lactamase" evidence="8">
    <location>
        <begin position="12"/>
        <end position="163"/>
    </location>
</feature>
<evidence type="ECO:0000313" key="10">
    <source>
        <dbReference type="Proteomes" id="UP000310016"/>
    </source>
</evidence>
<dbReference type="Pfam" id="PF00753">
    <property type="entry name" value="Lactamase_B"/>
    <property type="match status" value="2"/>
</dbReference>
<comment type="cofactor">
    <cofactor evidence="7">
        <name>Zn(2+)</name>
        <dbReference type="ChEBI" id="CHEBI:29105"/>
    </cofactor>
    <text evidence="7">Binds 2 Zn(2+) ions per subunit.</text>
</comment>
<dbReference type="NCBIfam" id="TIGR03413">
    <property type="entry name" value="GSH_gloB"/>
    <property type="match status" value="1"/>
</dbReference>
<evidence type="ECO:0000256" key="4">
    <source>
        <dbReference type="ARBA" id="ARBA00022723"/>
    </source>
</evidence>
<sequence>MLSLEALPILEDNYIWVLHDGRAALAVDPGDAAPLAAWLRRRELALVAVLVTHHHSDHVDGLPVLAADWPGLTVHGPARVSGVTNPVTGGRQVTALGMTFEVLGVPGHTLDHVAYWSAPWLFCGDTLFGAGCGRLFEGAPGQMFDSLGRLAALPDDTLVCCTHEYTLTNLRFARELQPDHPALAERWRVDGARRERGEPTLPSTIALERATNPFLRAGEPALLALTGTDTPLAAFTELRRRRNGFR</sequence>
<evidence type="ECO:0000259" key="8">
    <source>
        <dbReference type="SMART" id="SM00849"/>
    </source>
</evidence>
<dbReference type="InterPro" id="IPR036866">
    <property type="entry name" value="RibonucZ/Hydroxyglut_hydro"/>
</dbReference>